<dbReference type="SUPFAM" id="SSF53850">
    <property type="entry name" value="Periplasmic binding protein-like II"/>
    <property type="match status" value="1"/>
</dbReference>
<protein>
    <submittedName>
        <fullName evidence="6">NitT/TauT family transport system substrate-binding protein</fullName>
    </submittedName>
</protein>
<feature type="domain" description="SsuA/THI5-like" evidence="5">
    <location>
        <begin position="42"/>
        <end position="249"/>
    </location>
</feature>
<evidence type="ECO:0000313" key="6">
    <source>
        <dbReference type="EMBL" id="GAT35443.1"/>
    </source>
</evidence>
<keyword evidence="7" id="KW-1185">Reference proteome</keyword>
<feature type="signal peptide" evidence="4">
    <location>
        <begin position="1"/>
        <end position="24"/>
    </location>
</feature>
<dbReference type="RefSeq" id="WP_084400708.1">
    <property type="nucleotide sequence ID" value="NZ_BDCO01000003.1"/>
</dbReference>
<evidence type="ECO:0000313" key="7">
    <source>
        <dbReference type="Proteomes" id="UP000076023"/>
    </source>
</evidence>
<dbReference type="Proteomes" id="UP000076023">
    <property type="component" value="Unassembled WGS sequence"/>
</dbReference>
<dbReference type="STRING" id="690879.TSACC_3509"/>
<evidence type="ECO:0000259" key="5">
    <source>
        <dbReference type="Pfam" id="PF09084"/>
    </source>
</evidence>
<sequence>MKTKGKAILTALAVMGMAVQGGVAADKETVKVSLFSWPGYGFWFIAKEKNLAPDINLDVQIIEDPYESFGQMAAGKLDVTSSTVEYGPIAADSGVPVKFVTYTNPSTGTDKIIMSPKIADPKELKGKSVAVLEGGLTQIFMGIWLENNGVKFDEVQYVNVVMDDAVAAMVSGKVAAGEFWEPFGGQVLESLKGSKVMASSLEPYFMKTALLGDGMYMSDSFLKEKPEAAKKAMKAYWDAVAWWKAHPEEGNKIIAEGLKFDVKDVENVIGKDGKWLKGGIYVFDLPEAAKFMGVMAGDPPLGWKNGEINDHWKLTETWWLKFGLIKKEHPIDAGVSFEPIKSLAAELK</sequence>
<feature type="chain" id="PRO_5007524814" evidence="4">
    <location>
        <begin position="25"/>
        <end position="348"/>
    </location>
</feature>
<accession>A0A146GE97</accession>
<comment type="caution">
    <text evidence="6">The sequence shown here is derived from an EMBL/GenBank/DDBJ whole genome shotgun (WGS) entry which is preliminary data.</text>
</comment>
<dbReference type="GO" id="GO:0042597">
    <property type="term" value="C:periplasmic space"/>
    <property type="evidence" value="ECO:0007669"/>
    <property type="project" value="UniProtKB-SubCell"/>
</dbReference>
<comment type="similarity">
    <text evidence="2">Belongs to the bacterial solute-binding protein SsuA/TauA family.</text>
</comment>
<organism evidence="6 7">
    <name type="scientific">Terrimicrobium sacchariphilum</name>
    <dbReference type="NCBI Taxonomy" id="690879"/>
    <lineage>
        <taxon>Bacteria</taxon>
        <taxon>Pseudomonadati</taxon>
        <taxon>Verrucomicrobiota</taxon>
        <taxon>Terrimicrobiia</taxon>
        <taxon>Terrimicrobiales</taxon>
        <taxon>Terrimicrobiaceae</taxon>
        <taxon>Terrimicrobium</taxon>
    </lineage>
</organism>
<evidence type="ECO:0000256" key="4">
    <source>
        <dbReference type="SAM" id="SignalP"/>
    </source>
</evidence>
<evidence type="ECO:0000256" key="3">
    <source>
        <dbReference type="ARBA" id="ARBA00022729"/>
    </source>
</evidence>
<evidence type="ECO:0000256" key="2">
    <source>
        <dbReference type="ARBA" id="ARBA00010742"/>
    </source>
</evidence>
<gene>
    <name evidence="6" type="ORF">TSACC_3509</name>
</gene>
<keyword evidence="3 4" id="KW-0732">Signal</keyword>
<reference evidence="7" key="1">
    <citation type="journal article" date="2017" name="Genome Announc.">
        <title>Draft Genome Sequence of Terrimicrobium sacchariphilum NM-5T, a Facultative Anaerobic Soil Bacterium of the Class Spartobacteria.</title>
        <authorList>
            <person name="Qiu Y.L."/>
            <person name="Tourlousse D.M."/>
            <person name="Matsuura N."/>
            <person name="Ohashi A."/>
            <person name="Sekiguchi Y."/>
        </authorList>
    </citation>
    <scope>NUCLEOTIDE SEQUENCE [LARGE SCALE GENOMIC DNA]</scope>
    <source>
        <strain evidence="7">NM-5</strain>
    </source>
</reference>
<evidence type="ECO:0000256" key="1">
    <source>
        <dbReference type="ARBA" id="ARBA00004418"/>
    </source>
</evidence>
<dbReference type="PANTHER" id="PTHR30024">
    <property type="entry name" value="ALIPHATIC SULFONATES-BINDING PROTEIN-RELATED"/>
    <property type="match status" value="1"/>
</dbReference>
<dbReference type="EMBL" id="BDCO01000003">
    <property type="protein sequence ID" value="GAT35443.1"/>
    <property type="molecule type" value="Genomic_DNA"/>
</dbReference>
<dbReference type="InterPro" id="IPR015168">
    <property type="entry name" value="SsuA/THI5"/>
</dbReference>
<proteinExistence type="inferred from homology"/>
<dbReference type="AlphaFoldDB" id="A0A146GE97"/>
<dbReference type="InParanoid" id="A0A146GE97"/>
<dbReference type="PANTHER" id="PTHR30024:SF47">
    <property type="entry name" value="TAURINE-BINDING PERIPLASMIC PROTEIN"/>
    <property type="match status" value="1"/>
</dbReference>
<dbReference type="OrthoDB" id="9815602at2"/>
<dbReference type="FunCoup" id="A0A146GE97">
    <property type="interactions" value="141"/>
</dbReference>
<dbReference type="Pfam" id="PF09084">
    <property type="entry name" value="NMT1"/>
    <property type="match status" value="1"/>
</dbReference>
<comment type="subcellular location">
    <subcellularLocation>
        <location evidence="1">Periplasm</location>
    </subcellularLocation>
</comment>
<dbReference type="Gene3D" id="3.40.190.10">
    <property type="entry name" value="Periplasmic binding protein-like II"/>
    <property type="match status" value="2"/>
</dbReference>
<name>A0A146GE97_TERSA</name>